<feature type="transmembrane region" description="Helical" evidence="1">
    <location>
        <begin position="102"/>
        <end position="125"/>
    </location>
</feature>
<dbReference type="PANTHER" id="PTHR35804:SF1">
    <property type="entry name" value="LYSINE EXPORTER LYSO"/>
    <property type="match status" value="1"/>
</dbReference>
<dbReference type="Pfam" id="PF03956">
    <property type="entry name" value="Lys_export"/>
    <property type="match status" value="1"/>
</dbReference>
<feature type="transmembrane region" description="Helical" evidence="1">
    <location>
        <begin position="34"/>
        <end position="50"/>
    </location>
</feature>
<proteinExistence type="predicted"/>
<comment type="caution">
    <text evidence="2">The sequence shown here is derived from an EMBL/GenBank/DDBJ whole genome shotgun (WGS) entry which is preliminary data.</text>
</comment>
<dbReference type="PANTHER" id="PTHR35804">
    <property type="entry name" value="LYSINE EXPORTER LYSO"/>
    <property type="match status" value="1"/>
</dbReference>
<dbReference type="AlphaFoldDB" id="A0A9D9DVL5"/>
<evidence type="ECO:0000313" key="3">
    <source>
        <dbReference type="Proteomes" id="UP000823611"/>
    </source>
</evidence>
<dbReference type="GO" id="GO:0015661">
    <property type="term" value="F:L-lysine efflux transmembrane transporter activity"/>
    <property type="evidence" value="ECO:0007669"/>
    <property type="project" value="InterPro"/>
</dbReference>
<gene>
    <name evidence="2" type="ORF">IAC55_03665</name>
</gene>
<organism evidence="2 3">
    <name type="scientific">Candidatus Fimicola merdigallinarum</name>
    <dbReference type="NCBI Taxonomy" id="2840819"/>
    <lineage>
        <taxon>Bacteria</taxon>
        <taxon>Bacillati</taxon>
        <taxon>Bacillota</taxon>
        <taxon>Clostridia</taxon>
        <taxon>Lachnospirales</taxon>
        <taxon>Lachnospiraceae</taxon>
        <taxon>Lachnospiraceae incertae sedis</taxon>
        <taxon>Candidatus Fimicola</taxon>
    </lineage>
</organism>
<name>A0A9D9DVL5_9FIRM</name>
<keyword evidence="1" id="KW-1133">Transmembrane helix</keyword>
<protein>
    <submittedName>
        <fullName evidence="2">Lysine exporter LysO family protein</fullName>
    </submittedName>
</protein>
<reference evidence="2" key="2">
    <citation type="journal article" date="2021" name="PeerJ">
        <title>Extensive microbial diversity within the chicken gut microbiome revealed by metagenomics and culture.</title>
        <authorList>
            <person name="Gilroy R."/>
            <person name="Ravi A."/>
            <person name="Getino M."/>
            <person name="Pursley I."/>
            <person name="Horton D.L."/>
            <person name="Alikhan N.F."/>
            <person name="Baker D."/>
            <person name="Gharbi K."/>
            <person name="Hall N."/>
            <person name="Watson M."/>
            <person name="Adriaenssens E.M."/>
            <person name="Foster-Nyarko E."/>
            <person name="Jarju S."/>
            <person name="Secka A."/>
            <person name="Antonio M."/>
            <person name="Oren A."/>
            <person name="Chaudhuri R.R."/>
            <person name="La Ragione R."/>
            <person name="Hildebrand F."/>
            <person name="Pallen M.J."/>
        </authorList>
    </citation>
    <scope>NUCLEOTIDE SEQUENCE</scope>
    <source>
        <strain evidence="2">F6-4510</strain>
    </source>
</reference>
<feature type="transmembrane region" description="Helical" evidence="1">
    <location>
        <begin position="173"/>
        <end position="196"/>
    </location>
</feature>
<evidence type="ECO:0000256" key="1">
    <source>
        <dbReference type="SAM" id="Phobius"/>
    </source>
</evidence>
<feature type="transmembrane region" description="Helical" evidence="1">
    <location>
        <begin position="62"/>
        <end position="82"/>
    </location>
</feature>
<dbReference type="EMBL" id="JADIMX010000069">
    <property type="protein sequence ID" value="MBO8434403.1"/>
    <property type="molecule type" value="Genomic_DNA"/>
</dbReference>
<dbReference type="InterPro" id="IPR005642">
    <property type="entry name" value="LysO"/>
</dbReference>
<keyword evidence="1" id="KW-0812">Transmembrane</keyword>
<dbReference type="Proteomes" id="UP000823611">
    <property type="component" value="Unassembled WGS sequence"/>
</dbReference>
<reference evidence="2" key="1">
    <citation type="submission" date="2020-10" db="EMBL/GenBank/DDBJ databases">
        <authorList>
            <person name="Gilroy R."/>
        </authorList>
    </citation>
    <scope>NUCLEOTIDE SEQUENCE</scope>
    <source>
        <strain evidence="2">F6-4510</strain>
    </source>
</reference>
<evidence type="ECO:0000313" key="2">
    <source>
        <dbReference type="EMBL" id="MBO8434403.1"/>
    </source>
</evidence>
<dbReference type="GO" id="GO:0005886">
    <property type="term" value="C:plasma membrane"/>
    <property type="evidence" value="ECO:0007669"/>
    <property type="project" value="TreeGrafter"/>
</dbReference>
<accession>A0A9D9DVL5</accession>
<sequence length="199" mass="21360">MTIIAIISLILGILCGQFIFDANTISMFSNISDYALYILMFAVGISVGTNKQVFHKLKEYHIKILIIPIGIIIGSIIGGFVSAPILKMPLNESLSVSSGLGWYSLSGVLLTSLGGAELGTIGFLSNIMREILSFMTIPFVAKYFNKYTAIAPAGATSEDTTLPVIIKYTSADVAIMSVINGVICTAVVPLLINFFFNAF</sequence>
<keyword evidence="1" id="KW-0472">Membrane</keyword>